<name>U1PCF1_9ACTO</name>
<evidence type="ECO:0000313" key="1">
    <source>
        <dbReference type="EMBL" id="ERH14355.1"/>
    </source>
</evidence>
<dbReference type="EMBL" id="AWSC01000070">
    <property type="protein sequence ID" value="ERH14355.1"/>
    <property type="molecule type" value="Genomic_DNA"/>
</dbReference>
<dbReference type="HOGENOM" id="CLU_2338268_0_0_11"/>
<gene>
    <name evidence="1" type="ORF">HMPREF1978_01813</name>
</gene>
<comment type="caution">
    <text evidence="1">The sequence shown here is derived from an EMBL/GenBank/DDBJ whole genome shotgun (WGS) entry which is preliminary data.</text>
</comment>
<sequence>LDEKTSRTCWTRRRTSRGIAGEFDDVKGAEHPTTLSSRSSLAYSYSCADQVAEAIDICEGMLPECQRVLGPEHPFTKQVKNILEMARREMNQSTASSE</sequence>
<organism evidence="1 2">
    <name type="scientific">Actinomyces graevenitzii F0530</name>
    <dbReference type="NCBI Taxonomy" id="1321817"/>
    <lineage>
        <taxon>Bacteria</taxon>
        <taxon>Bacillati</taxon>
        <taxon>Actinomycetota</taxon>
        <taxon>Actinomycetes</taxon>
        <taxon>Actinomycetales</taxon>
        <taxon>Actinomycetaceae</taxon>
        <taxon>Actinomyces</taxon>
    </lineage>
</organism>
<evidence type="ECO:0000313" key="2">
    <source>
        <dbReference type="Proteomes" id="UP000016481"/>
    </source>
</evidence>
<protein>
    <recommendedName>
        <fullName evidence="3">Tetratricopeptide repeat protein</fullName>
    </recommendedName>
</protein>
<dbReference type="Proteomes" id="UP000016481">
    <property type="component" value="Unassembled WGS sequence"/>
</dbReference>
<dbReference type="Pfam" id="PF13374">
    <property type="entry name" value="TPR_10"/>
    <property type="match status" value="1"/>
</dbReference>
<reference evidence="1 2" key="1">
    <citation type="submission" date="2013-08" db="EMBL/GenBank/DDBJ databases">
        <authorList>
            <person name="Weinstock G."/>
            <person name="Sodergren E."/>
            <person name="Wylie T."/>
            <person name="Fulton L."/>
            <person name="Fulton R."/>
            <person name="Fronick C."/>
            <person name="O'Laughlin M."/>
            <person name="Godfrey J."/>
            <person name="Miner T."/>
            <person name="Herter B."/>
            <person name="Appelbaum E."/>
            <person name="Cordes M."/>
            <person name="Lek S."/>
            <person name="Wollam A."/>
            <person name="Pepin K.H."/>
            <person name="Palsikar V.B."/>
            <person name="Mitreva M."/>
            <person name="Wilson R.K."/>
        </authorList>
    </citation>
    <scope>NUCLEOTIDE SEQUENCE [LARGE SCALE GENOMIC DNA]</scope>
    <source>
        <strain evidence="1 2">F0530</strain>
    </source>
</reference>
<dbReference type="AlphaFoldDB" id="U1PCF1"/>
<dbReference type="Gene3D" id="1.25.40.10">
    <property type="entry name" value="Tetratricopeptide repeat domain"/>
    <property type="match status" value="1"/>
</dbReference>
<accession>U1PCF1</accession>
<evidence type="ECO:0008006" key="3">
    <source>
        <dbReference type="Google" id="ProtNLM"/>
    </source>
</evidence>
<dbReference type="InterPro" id="IPR011990">
    <property type="entry name" value="TPR-like_helical_dom_sf"/>
</dbReference>
<feature type="non-terminal residue" evidence="1">
    <location>
        <position position="1"/>
    </location>
</feature>
<proteinExistence type="predicted"/>
<dbReference type="RefSeq" id="WP_021603952.1">
    <property type="nucleotide sequence ID" value="NZ_KE951493.1"/>
</dbReference>